<name>A0A182SXS7_9DIPT</name>
<accession>A0A182SXS7</accession>
<reference evidence="2" key="2">
    <citation type="submission" date="2020-05" db="UniProtKB">
        <authorList>
            <consortium name="EnsemblMetazoa"/>
        </authorList>
    </citation>
    <scope>IDENTIFICATION</scope>
    <source>
        <strain evidence="2">maculatus3</strain>
    </source>
</reference>
<organism evidence="2 3">
    <name type="scientific">Anopheles maculatus</name>
    <dbReference type="NCBI Taxonomy" id="74869"/>
    <lineage>
        <taxon>Eukaryota</taxon>
        <taxon>Metazoa</taxon>
        <taxon>Ecdysozoa</taxon>
        <taxon>Arthropoda</taxon>
        <taxon>Hexapoda</taxon>
        <taxon>Insecta</taxon>
        <taxon>Pterygota</taxon>
        <taxon>Neoptera</taxon>
        <taxon>Endopterygota</taxon>
        <taxon>Diptera</taxon>
        <taxon>Nematocera</taxon>
        <taxon>Culicoidea</taxon>
        <taxon>Culicidae</taxon>
        <taxon>Anophelinae</taxon>
        <taxon>Anopheles</taxon>
        <taxon>Anopheles maculatus group</taxon>
    </lineage>
</organism>
<sequence>MAERRNRLIIVIYGDIGNIDDLEPELRAYLHTNTYVRWGDPWFWDKVRFAMPHPPKVRGGSGAGTAVKSGVSTAGGLFMKQIQGATVDDKMELIKPQTAPATPPTLTTPPTEPTSAPVSGPFIISGNGTTNGGGTPPVYYHQQINPYRVNGHINGAFVINSNAKQSDV</sequence>
<feature type="compositionally biased region" description="Pro residues" evidence="1">
    <location>
        <begin position="101"/>
        <end position="112"/>
    </location>
</feature>
<dbReference type="SUPFAM" id="SSF52200">
    <property type="entry name" value="Toll/Interleukin receptor TIR domain"/>
    <property type="match status" value="1"/>
</dbReference>
<dbReference type="VEuPathDB" id="VectorBase:AMAM015581"/>
<proteinExistence type="predicted"/>
<dbReference type="Gene3D" id="3.40.50.10140">
    <property type="entry name" value="Toll/interleukin-1 receptor homology (TIR) domain"/>
    <property type="match status" value="1"/>
</dbReference>
<keyword evidence="3" id="KW-1185">Reference proteome</keyword>
<evidence type="ECO:0000313" key="2">
    <source>
        <dbReference type="EnsemblMetazoa" id="AMAM015581-PA"/>
    </source>
</evidence>
<protein>
    <submittedName>
        <fullName evidence="2">Uncharacterized protein</fullName>
    </submittedName>
</protein>
<dbReference type="EnsemblMetazoa" id="AMAM015581-RA">
    <property type="protein sequence ID" value="AMAM015581-PA"/>
    <property type="gene ID" value="AMAM015581"/>
</dbReference>
<dbReference type="InterPro" id="IPR035897">
    <property type="entry name" value="Toll_tir_struct_dom_sf"/>
</dbReference>
<dbReference type="AlphaFoldDB" id="A0A182SXS7"/>
<reference evidence="3" key="1">
    <citation type="submission" date="2013-09" db="EMBL/GenBank/DDBJ databases">
        <title>The Genome Sequence of Anopheles maculatus species B.</title>
        <authorList>
            <consortium name="The Broad Institute Genomics Platform"/>
            <person name="Neafsey D.E."/>
            <person name="Besansky N."/>
            <person name="Howell P."/>
            <person name="Walton C."/>
            <person name="Young S.K."/>
            <person name="Zeng Q."/>
            <person name="Gargeya S."/>
            <person name="Fitzgerald M."/>
            <person name="Haas B."/>
            <person name="Abouelleil A."/>
            <person name="Allen A.W."/>
            <person name="Alvarado L."/>
            <person name="Arachchi H.M."/>
            <person name="Berlin A.M."/>
            <person name="Chapman S.B."/>
            <person name="Gainer-Dewar J."/>
            <person name="Goldberg J."/>
            <person name="Griggs A."/>
            <person name="Gujja S."/>
            <person name="Hansen M."/>
            <person name="Howarth C."/>
            <person name="Imamovic A."/>
            <person name="Ireland A."/>
            <person name="Larimer J."/>
            <person name="McCowan C."/>
            <person name="Murphy C."/>
            <person name="Pearson M."/>
            <person name="Poon T.W."/>
            <person name="Priest M."/>
            <person name="Roberts A."/>
            <person name="Saif S."/>
            <person name="Shea T."/>
            <person name="Sisk P."/>
            <person name="Sykes S."/>
            <person name="Wortman J."/>
            <person name="Nusbaum C."/>
            <person name="Birren B."/>
        </authorList>
    </citation>
    <scope>NUCLEOTIDE SEQUENCE [LARGE SCALE GENOMIC DNA]</scope>
    <source>
        <strain evidence="3">maculatus3</strain>
    </source>
</reference>
<evidence type="ECO:0000313" key="3">
    <source>
        <dbReference type="Proteomes" id="UP000075901"/>
    </source>
</evidence>
<evidence type="ECO:0000256" key="1">
    <source>
        <dbReference type="SAM" id="MobiDB-lite"/>
    </source>
</evidence>
<feature type="region of interest" description="Disordered" evidence="1">
    <location>
        <begin position="97"/>
        <end position="118"/>
    </location>
</feature>
<dbReference type="Proteomes" id="UP000075901">
    <property type="component" value="Unassembled WGS sequence"/>
</dbReference>